<feature type="transmembrane region" description="Helical" evidence="2">
    <location>
        <begin position="86"/>
        <end position="106"/>
    </location>
</feature>
<sequence length="190" mass="21486">MSDSATSERQLPGDLAIWFFIIAELLVFAIFFIAYGYTRTKHIDLFNAEQLTLNRNAGALNTAFLLSASYFVVRGVQGARTGSRSIASWLLAAIFCGLGFVVTKLFEYSDKIAAGFSLSSNIFFTFYFSLTFFHFMHVILGLVILAVLWRNARRGFYTPDNLNGLESGASYWHMVDLVWVVLFPLLYILR</sequence>
<evidence type="ECO:0000256" key="2">
    <source>
        <dbReference type="SAM" id="Phobius"/>
    </source>
</evidence>
<dbReference type="InterPro" id="IPR024791">
    <property type="entry name" value="Cyt_c/ubiquinol_Oxase_su3"/>
</dbReference>
<evidence type="ECO:0000256" key="1">
    <source>
        <dbReference type="RuleBase" id="RU003376"/>
    </source>
</evidence>
<keyword evidence="2" id="KW-0472">Membrane</keyword>
<dbReference type="PROSITE" id="PS50253">
    <property type="entry name" value="COX3"/>
    <property type="match status" value="1"/>
</dbReference>
<dbReference type="GO" id="GO:0019646">
    <property type="term" value="P:aerobic electron transport chain"/>
    <property type="evidence" value="ECO:0007669"/>
    <property type="project" value="InterPro"/>
</dbReference>
<comment type="similarity">
    <text evidence="1">Belongs to the cytochrome c oxidase subunit 3 family.</text>
</comment>
<dbReference type="CDD" id="cd02862">
    <property type="entry name" value="NorE_like"/>
    <property type="match status" value="1"/>
</dbReference>
<evidence type="ECO:0000313" key="4">
    <source>
        <dbReference type="EMBL" id="QWT49450.1"/>
    </source>
</evidence>
<feature type="transmembrane region" description="Helical" evidence="2">
    <location>
        <begin position="57"/>
        <end position="74"/>
    </location>
</feature>
<gene>
    <name evidence="4" type="ORF">Azoinq_02195</name>
</gene>
<dbReference type="GO" id="GO:0005886">
    <property type="term" value="C:plasma membrane"/>
    <property type="evidence" value="ECO:0007669"/>
    <property type="project" value="UniProtKB-SubCell"/>
</dbReference>
<proteinExistence type="inferred from homology"/>
<dbReference type="PANTHER" id="PTHR11403">
    <property type="entry name" value="CYTOCHROME C OXIDASE SUBUNIT III"/>
    <property type="match status" value="1"/>
</dbReference>
<organism evidence="4 5">
    <name type="scientific">Azospira inquinata</name>
    <dbReference type="NCBI Taxonomy" id="2785627"/>
    <lineage>
        <taxon>Bacteria</taxon>
        <taxon>Pseudomonadati</taxon>
        <taxon>Pseudomonadota</taxon>
        <taxon>Betaproteobacteria</taxon>
        <taxon>Rhodocyclales</taxon>
        <taxon>Rhodocyclaceae</taxon>
        <taxon>Azospira</taxon>
    </lineage>
</organism>
<keyword evidence="5" id="KW-1185">Reference proteome</keyword>
<dbReference type="AlphaFoldDB" id="A0A975SN83"/>
<dbReference type="RefSeq" id="WP_216127001.1">
    <property type="nucleotide sequence ID" value="NZ_CP064782.1"/>
</dbReference>
<dbReference type="PANTHER" id="PTHR11403:SF6">
    <property type="entry name" value="NITRIC OXIDE REDUCTASE SUBUNIT E"/>
    <property type="match status" value="1"/>
</dbReference>
<feature type="transmembrane region" description="Helical" evidence="2">
    <location>
        <begin position="15"/>
        <end position="37"/>
    </location>
</feature>
<name>A0A975SN83_9RHOO</name>
<protein>
    <submittedName>
        <fullName evidence="4">Cytochrome c oxidase subunit 3 family protein</fullName>
    </submittedName>
</protein>
<dbReference type="Proteomes" id="UP000683428">
    <property type="component" value="Chromosome"/>
</dbReference>
<keyword evidence="1 2" id="KW-0812">Transmembrane</keyword>
<dbReference type="EMBL" id="CP064782">
    <property type="protein sequence ID" value="QWT49450.1"/>
    <property type="molecule type" value="Genomic_DNA"/>
</dbReference>
<feature type="transmembrane region" description="Helical" evidence="2">
    <location>
        <begin position="126"/>
        <end position="149"/>
    </location>
</feature>
<dbReference type="KEGG" id="aiq:Azoinq_02195"/>
<feature type="domain" description="Heme-copper oxidase subunit III family profile" evidence="3">
    <location>
        <begin position="1"/>
        <end position="190"/>
    </location>
</feature>
<dbReference type="InterPro" id="IPR000298">
    <property type="entry name" value="Cyt_c_oxidase-like_su3"/>
</dbReference>
<dbReference type="Pfam" id="PF00510">
    <property type="entry name" value="COX3"/>
    <property type="match status" value="1"/>
</dbReference>
<evidence type="ECO:0000313" key="5">
    <source>
        <dbReference type="Proteomes" id="UP000683428"/>
    </source>
</evidence>
<dbReference type="GO" id="GO:0004129">
    <property type="term" value="F:cytochrome-c oxidase activity"/>
    <property type="evidence" value="ECO:0007669"/>
    <property type="project" value="InterPro"/>
</dbReference>
<reference evidence="4" key="1">
    <citation type="submission" date="2020-11" db="EMBL/GenBank/DDBJ databases">
        <title>Azospira inquinata sp. nov.</title>
        <authorList>
            <person name="Moe W.M."/>
            <person name="Mikes M.C."/>
        </authorList>
    </citation>
    <scope>NUCLEOTIDE SEQUENCE</scope>
    <source>
        <strain evidence="4">Azo-3</strain>
    </source>
</reference>
<evidence type="ECO:0000259" key="3">
    <source>
        <dbReference type="PROSITE" id="PS50253"/>
    </source>
</evidence>
<keyword evidence="2" id="KW-1133">Transmembrane helix</keyword>
<accession>A0A975SN83</accession>
<feature type="transmembrane region" description="Helical" evidence="2">
    <location>
        <begin position="169"/>
        <end position="189"/>
    </location>
</feature>
<comment type="subcellular location">
    <subcellularLocation>
        <location evidence="1">Cell membrane</location>
        <topology evidence="1">Multi-pass membrane protein</topology>
    </subcellularLocation>
</comment>